<dbReference type="EMBL" id="CADEAL010001770">
    <property type="protein sequence ID" value="CAB1435412.1"/>
    <property type="molecule type" value="Genomic_DNA"/>
</dbReference>
<gene>
    <name evidence="2" type="ORF">PLEPLA_LOCUS23487</name>
</gene>
<accession>A0A9N7YSJ7</accession>
<name>A0A9N7YSJ7_PLEPL</name>
<keyword evidence="3" id="KW-1185">Reference proteome</keyword>
<protein>
    <submittedName>
        <fullName evidence="2">Uncharacterized protein</fullName>
    </submittedName>
</protein>
<feature type="region of interest" description="Disordered" evidence="1">
    <location>
        <begin position="288"/>
        <end position="310"/>
    </location>
</feature>
<proteinExistence type="predicted"/>
<dbReference type="Proteomes" id="UP001153269">
    <property type="component" value="Unassembled WGS sequence"/>
</dbReference>
<comment type="caution">
    <text evidence="2">The sequence shown here is derived from an EMBL/GenBank/DDBJ whole genome shotgun (WGS) entry which is preliminary data.</text>
</comment>
<reference evidence="2" key="1">
    <citation type="submission" date="2020-03" db="EMBL/GenBank/DDBJ databases">
        <authorList>
            <person name="Weist P."/>
        </authorList>
    </citation>
    <scope>NUCLEOTIDE SEQUENCE</scope>
</reference>
<evidence type="ECO:0000313" key="3">
    <source>
        <dbReference type="Proteomes" id="UP001153269"/>
    </source>
</evidence>
<feature type="region of interest" description="Disordered" evidence="1">
    <location>
        <begin position="245"/>
        <end position="272"/>
    </location>
</feature>
<sequence length="310" mass="33072">MAIKSLLSQSQEGQCHLLKVGQIEGICFKSSHFEKQRLVLYFGSDRASDSRPARGVLRWPGLTEVFRLQTESSGLQQLESEFRSNTPTAGRGESGAWNHMRVLSLTFSLMYRAPGSAPVSSIKSIGGCGYLLTSLEKTLSGGRSEERPVTFGTPKFIPLTGNWSSGTIPVQPGYLLQTSNSLSVGGSVVGGAGGGKDLHLTPWKTKWKPYVTCQQLPRTGAVTSQGSEREAPLYGKHQAVGLSDGCEQNTGDLKSTSAHTKQASTRTLPPPQALGTILQCQGAVQVMRSRPGAPSLTEERVANGPGNGSR</sequence>
<feature type="compositionally biased region" description="Polar residues" evidence="1">
    <location>
        <begin position="246"/>
        <end position="267"/>
    </location>
</feature>
<evidence type="ECO:0000256" key="1">
    <source>
        <dbReference type="SAM" id="MobiDB-lite"/>
    </source>
</evidence>
<dbReference type="AlphaFoldDB" id="A0A9N7YSJ7"/>
<organism evidence="2 3">
    <name type="scientific">Pleuronectes platessa</name>
    <name type="common">European plaice</name>
    <dbReference type="NCBI Taxonomy" id="8262"/>
    <lineage>
        <taxon>Eukaryota</taxon>
        <taxon>Metazoa</taxon>
        <taxon>Chordata</taxon>
        <taxon>Craniata</taxon>
        <taxon>Vertebrata</taxon>
        <taxon>Euteleostomi</taxon>
        <taxon>Actinopterygii</taxon>
        <taxon>Neopterygii</taxon>
        <taxon>Teleostei</taxon>
        <taxon>Neoteleostei</taxon>
        <taxon>Acanthomorphata</taxon>
        <taxon>Carangaria</taxon>
        <taxon>Pleuronectiformes</taxon>
        <taxon>Pleuronectoidei</taxon>
        <taxon>Pleuronectidae</taxon>
        <taxon>Pleuronectes</taxon>
    </lineage>
</organism>
<evidence type="ECO:0000313" key="2">
    <source>
        <dbReference type="EMBL" id="CAB1435412.1"/>
    </source>
</evidence>